<reference evidence="1" key="1">
    <citation type="submission" date="2022-10" db="EMBL/GenBank/DDBJ databases">
        <title>Genome sequences of endogenous nimaviruses in decapod crustaceans.</title>
        <authorList>
            <person name="Kawato S."/>
            <person name="Nozaki R."/>
            <person name="Kondo H."/>
            <person name="Hirono I."/>
        </authorList>
    </citation>
    <scope>NUCLEOTIDE SEQUENCE</scope>
    <source>
        <strain evidence="1">Mikawa-1</strain>
    </source>
</reference>
<name>A0A9C7BI71_9VIRU</name>
<accession>A0A9C7BI71</accession>
<evidence type="ECO:0000313" key="1">
    <source>
        <dbReference type="EMBL" id="BDT62588.1"/>
    </source>
</evidence>
<dbReference type="EMBL" id="LC738876">
    <property type="protein sequence ID" value="BDT62588.1"/>
    <property type="molecule type" value="Genomic_DNA"/>
</dbReference>
<organism evidence="1">
    <name type="scientific">Metapenaeus ensis majanivirus</name>
    <dbReference type="NCBI Taxonomy" id="2984279"/>
    <lineage>
        <taxon>Viruses</taxon>
        <taxon>Viruses incertae sedis</taxon>
        <taxon>Naldaviricetes</taxon>
        <taxon>Nimaviridae</taxon>
    </lineage>
</organism>
<protein>
    <submittedName>
        <fullName evidence="1">Wsv267-like protein</fullName>
    </submittedName>
</protein>
<sequence>MSCVDQLVSTINEHNYLILQTFCLGGPTRLTKLKSFDSALKCYNVLQSMPTNLPSTTPYSMVIVLKLSNSELDTFFKTYSYTDVYAKCLKTRKLNYTGNDILSGLLKDVEIWLDEKFKNNCPNCKKTLSPCTKLDASIVLSYPIMVELFDLKRVVYFRMIQVAEFVDNKHEKKFVNNDNNNNNNNNNIKNDVKEIVCFSIIDGMPLEWSNDIFTSIATNTTIISTSIDKSTSKKKMTSKMCCLIHYMWSREMARQVHQTDSCFVRLLSINPSRVKDTRYEIKNKYYFHIKELYEKKINFDNFSVIYPQECNEKIKIIIML</sequence>
<proteinExistence type="predicted"/>